<name>A0A1F4S5E3_UNCSA</name>
<proteinExistence type="predicted"/>
<dbReference type="Proteomes" id="UP000177905">
    <property type="component" value="Unassembled WGS sequence"/>
</dbReference>
<sequence>MKLTVKSILILVAFLIIFINFVDGSTSLKNWTLAKPLSSYEGDAYQPQISINRNGDAIVVWAQQDGYSERFKICGSYYTKNNWKQLKEVKTLLTDGINIADLPKVAINDMGNAALVFTQSHKEDDLSYGQINVFSAFLSGKEWSPLKKISSNMTWDGVFSPAIAIDPKGDAFAVWMQTTTPNKHIFSNHYAKGKWEKSELISDINVKDSYNPQIAINSKGDAFVVWDQLDKDVYKVFVNSSSGGRFQTPKTISNNTTGHAYDQQLAIDKNGNVFVVWTQWKDNFYKIYTSTCSLGNWTPPKEISSNSLGSAYSPQIAVNSSGDFVVVWMQWEGDYYRIYARTFFENSWQKEEIISNNKLGNAYIPKVVIDNNNNVIVVWKVLDGSLYKVYANNYSSGKWGEEKLISNNTLGNIDQPQIVMDEKGDAIVVWTQSDGSYYRIYSAQYK</sequence>
<dbReference type="SUPFAM" id="SSF89372">
    <property type="entry name" value="Fucose-specific lectin"/>
    <property type="match status" value="2"/>
</dbReference>
<organism evidence="1 2">
    <name type="scientific">candidate division WOR-1 bacterium RIFOXYB2_FULL_36_35</name>
    <dbReference type="NCBI Taxonomy" id="1802578"/>
    <lineage>
        <taxon>Bacteria</taxon>
        <taxon>Bacillati</taxon>
        <taxon>Saganbacteria</taxon>
    </lineage>
</organism>
<evidence type="ECO:0000313" key="2">
    <source>
        <dbReference type="Proteomes" id="UP000177905"/>
    </source>
</evidence>
<reference evidence="1 2" key="1">
    <citation type="journal article" date="2016" name="Nat. Commun.">
        <title>Thousands of microbial genomes shed light on interconnected biogeochemical processes in an aquifer system.</title>
        <authorList>
            <person name="Anantharaman K."/>
            <person name="Brown C.T."/>
            <person name="Hug L.A."/>
            <person name="Sharon I."/>
            <person name="Castelle C.J."/>
            <person name="Probst A.J."/>
            <person name="Thomas B.C."/>
            <person name="Singh A."/>
            <person name="Wilkins M.J."/>
            <person name="Karaoz U."/>
            <person name="Brodie E.L."/>
            <person name="Williams K.H."/>
            <person name="Hubbard S.S."/>
            <person name="Banfield J.F."/>
        </authorList>
    </citation>
    <scope>NUCLEOTIDE SEQUENCE [LARGE SCALE GENOMIC DNA]</scope>
</reference>
<accession>A0A1F4S5E3</accession>
<evidence type="ECO:0008006" key="3">
    <source>
        <dbReference type="Google" id="ProtNLM"/>
    </source>
</evidence>
<protein>
    <recommendedName>
        <fullName evidence="3">Exo-alpha-sialidase</fullName>
    </recommendedName>
</protein>
<gene>
    <name evidence="1" type="ORF">A2290_06220</name>
</gene>
<dbReference type="Gene3D" id="2.120.10.10">
    <property type="match status" value="1"/>
</dbReference>
<evidence type="ECO:0000313" key="1">
    <source>
        <dbReference type="EMBL" id="OGC15652.1"/>
    </source>
</evidence>
<dbReference type="AlphaFoldDB" id="A0A1F4S5E3"/>
<dbReference type="EMBL" id="MEUA01000018">
    <property type="protein sequence ID" value="OGC15652.1"/>
    <property type="molecule type" value="Genomic_DNA"/>
</dbReference>
<comment type="caution">
    <text evidence="1">The sequence shown here is derived from an EMBL/GenBank/DDBJ whole genome shotgun (WGS) entry which is preliminary data.</text>
</comment>